<dbReference type="NCBIfam" id="TIGR00109">
    <property type="entry name" value="hemH"/>
    <property type="match status" value="1"/>
</dbReference>
<comment type="subcellular location">
    <subcellularLocation>
        <location evidence="1">Endoplasmic reticulum membrane</location>
        <topology evidence="1">Multi-pass membrane protein</topology>
    </subcellularLocation>
</comment>
<evidence type="ECO:0000256" key="19">
    <source>
        <dbReference type="ARBA" id="ARBA00032440"/>
    </source>
</evidence>
<keyword evidence="10" id="KW-0256">Endoplasmic reticulum</keyword>
<keyword evidence="8" id="KW-0808">Transferase</keyword>
<name>A0A1I8G7S7_9PLAT</name>
<dbReference type="EC" id="4.98.1.1" evidence="20"/>
<evidence type="ECO:0000256" key="10">
    <source>
        <dbReference type="ARBA" id="ARBA00022824"/>
    </source>
</evidence>
<dbReference type="AlphaFoldDB" id="A0A1I8G7S7"/>
<organism evidence="24 25">
    <name type="scientific">Macrostomum lignano</name>
    <dbReference type="NCBI Taxonomy" id="282301"/>
    <lineage>
        <taxon>Eukaryota</taxon>
        <taxon>Metazoa</taxon>
        <taxon>Spiralia</taxon>
        <taxon>Lophotrochozoa</taxon>
        <taxon>Platyhelminthes</taxon>
        <taxon>Rhabditophora</taxon>
        <taxon>Macrostomorpha</taxon>
        <taxon>Macrostomida</taxon>
        <taxon>Macrostomidae</taxon>
        <taxon>Macrostomum</taxon>
    </lineage>
</organism>
<dbReference type="InterPro" id="IPR019772">
    <property type="entry name" value="Ferrochelatase_AS"/>
</dbReference>
<evidence type="ECO:0000256" key="2">
    <source>
        <dbReference type="ARBA" id="ARBA00004943"/>
    </source>
</evidence>
<evidence type="ECO:0000256" key="12">
    <source>
        <dbReference type="ARBA" id="ARBA00023004"/>
    </source>
</evidence>
<proteinExistence type="inferred from homology"/>
<evidence type="ECO:0000256" key="3">
    <source>
        <dbReference type="ARBA" id="ARBA00005189"/>
    </source>
</evidence>
<dbReference type="UniPathway" id="UPA00252">
    <property type="reaction ID" value="UER00325"/>
</dbReference>
<evidence type="ECO:0000256" key="5">
    <source>
        <dbReference type="ARBA" id="ARBA00009010"/>
    </source>
</evidence>
<dbReference type="CDD" id="cd03411">
    <property type="entry name" value="Ferrochelatase_N"/>
    <property type="match status" value="1"/>
</dbReference>
<dbReference type="PROSITE" id="PS00534">
    <property type="entry name" value="FERROCHELATASE"/>
    <property type="match status" value="1"/>
</dbReference>
<protein>
    <recommendedName>
        <fullName evidence="7">Ferrochelatase, mitochondrial</fullName>
        <ecNumber evidence="6">2.3.1.20</ecNumber>
        <ecNumber evidence="20">4.98.1.1</ecNumber>
    </recommendedName>
    <alternativeName>
        <fullName evidence="19">Heme synthase</fullName>
    </alternativeName>
    <alternativeName>
        <fullName evidence="18">Protoheme ferro-lyase</fullName>
    </alternativeName>
</protein>
<keyword evidence="15" id="KW-0456">Lyase</keyword>
<keyword evidence="17" id="KW-0012">Acyltransferase</keyword>
<keyword evidence="14 23" id="KW-0472">Membrane</keyword>
<dbReference type="InterPro" id="IPR033659">
    <property type="entry name" value="Ferrochelatase_N"/>
</dbReference>
<feature type="region of interest" description="Disordered" evidence="22">
    <location>
        <begin position="1"/>
        <end position="43"/>
    </location>
</feature>
<feature type="transmembrane region" description="Helical" evidence="23">
    <location>
        <begin position="453"/>
        <end position="471"/>
    </location>
</feature>
<comment type="pathway">
    <text evidence="3">Lipid metabolism.</text>
</comment>
<evidence type="ECO:0000256" key="14">
    <source>
        <dbReference type="ARBA" id="ARBA00023136"/>
    </source>
</evidence>
<feature type="transmembrane region" description="Helical" evidence="23">
    <location>
        <begin position="161"/>
        <end position="183"/>
    </location>
</feature>
<comment type="catalytic activity">
    <reaction evidence="21">
        <text>heme b + 2 H(+) = protoporphyrin IX + Fe(2+)</text>
        <dbReference type="Rhea" id="RHEA:22584"/>
        <dbReference type="ChEBI" id="CHEBI:15378"/>
        <dbReference type="ChEBI" id="CHEBI:29033"/>
        <dbReference type="ChEBI" id="CHEBI:57306"/>
        <dbReference type="ChEBI" id="CHEBI:60344"/>
        <dbReference type="EC" id="4.98.1.1"/>
    </reaction>
    <physiologicalReaction direction="right-to-left" evidence="21">
        <dbReference type="Rhea" id="RHEA:22586"/>
    </physiologicalReaction>
</comment>
<dbReference type="Proteomes" id="UP000095280">
    <property type="component" value="Unplaced"/>
</dbReference>
<evidence type="ECO:0000256" key="22">
    <source>
        <dbReference type="SAM" id="MobiDB-lite"/>
    </source>
</evidence>
<feature type="transmembrane region" description="Helical" evidence="23">
    <location>
        <begin position="87"/>
        <end position="108"/>
    </location>
</feature>
<dbReference type="InterPro" id="IPR001015">
    <property type="entry name" value="Ferrochelatase"/>
</dbReference>
<dbReference type="EC" id="2.3.1.20" evidence="6"/>
<dbReference type="Gene3D" id="3.40.50.1400">
    <property type="match status" value="2"/>
</dbReference>
<evidence type="ECO:0000256" key="7">
    <source>
        <dbReference type="ARBA" id="ARBA00021249"/>
    </source>
</evidence>
<evidence type="ECO:0000256" key="21">
    <source>
        <dbReference type="ARBA" id="ARBA00049915"/>
    </source>
</evidence>
<keyword evidence="16" id="KW-0627">Porphyrin biosynthesis</keyword>
<keyword evidence="12" id="KW-0408">Iron</keyword>
<dbReference type="SUPFAM" id="SSF53800">
    <property type="entry name" value="Chelatase"/>
    <property type="match status" value="1"/>
</dbReference>
<evidence type="ECO:0000256" key="23">
    <source>
        <dbReference type="SAM" id="Phobius"/>
    </source>
</evidence>
<sequence>MSEARRRSAGIGAKGGAKDDSALADQGATVATSESKRRLPRSSSLNRLEDMETLERAIKEMAPDKPLHSLVDSPFSSSSGFNNFRGLLNLGLILLVVSNFRVALENIIKYGILVDPVRPIEIFLSSPGQWPCICLLLMCNIFIFIAFGLELLAENFRLVSPALSCLQVGNLAALLLVPSYLILRDHPNPFFSAPTLGIYSIVFLKLWSYRDMNSWCRLERQLQLNKRSELKRNKSIASVLTEAGADGDGGSERLRLARGSSSRSSLLCYPENLTLGNLYYFMMTPTLCYELNFPRLMRIRKRFLVKRCLELVFLPQVMAGLTQQWIIPILNNSVKPLQASEWPVVLERLLKLAIPNHLIWLIFFYVFFHSALNVAGELTLFGDRNFYKDWWNSESVTEFWTLWNVPVHRFAKRHIFTPLIHRWGFNKLLASVVVFAVSAFFHELLVSVPLRMFRLWAFLAMIMQVPFAMFVSRVLRGGQLGNMAVWLSLIIGQPLAIIMYFHDYYVSLHQGKAEGAATSAAVAALWRSGSAATPGLTRSGRLLSVGLLIQRKAVLTPDLTELETRASDLFTRLDFERSRLSDFELRDRAESEAAKRSLSAAAEGKVQVARDGAVITAKDLMQRWAAEQQAVTLASREAADPSLKRPAVLLSTDADLCLPCCPVVDGDASLRAACDRLLELMGLTASCRLLGNAPVGLHTYKYKKSPVSLFLHRAIFTGADWRSAEASGSWKWVDADSLPGRVPDRRLLKKLRLLAADFTGNSPPLPMPLLPLLSSGRLARLTASGRRLLSSTSGGAQPPKTGILMLNMGGPETLDDVGDFLHRLFSDGDLIPLPAQSRLSKYIARRRTPAIREQYYRIGGGSPILKWTEAQGRAMTAQLDRLSPGSAPHRHYVGFRYARPLLEDAVEAMERDGVQHAIAFSQYPQYSCSTSGSSFNALAAYYRKRSGASSIQRWSLIDRWPAHAGFVAAVAERVRPELDRLGPEERARCALLISAHSLPMSVVNRGDPYPAEVAVTAHMVAQALGPGSVPYRLVWQSKVGPLPWLGPSTEEAIRGLVKRGRDQLVLVPIAFTSDHIETLYELDVEYAGKLAGDLGARVLRSEALNDSPTFVSALADLVLQHLAEGCTVSSQFQLRCPLCTNPRCAAAREFFAQHGN</sequence>
<feature type="transmembrane region" description="Helical" evidence="23">
    <location>
        <begin position="189"/>
        <end position="207"/>
    </location>
</feature>
<dbReference type="CDD" id="cd00419">
    <property type="entry name" value="Ferrochelatase_C"/>
    <property type="match status" value="1"/>
</dbReference>
<dbReference type="GO" id="GO:0019432">
    <property type="term" value="P:triglyceride biosynthetic process"/>
    <property type="evidence" value="ECO:0007669"/>
    <property type="project" value="TreeGrafter"/>
</dbReference>
<dbReference type="HAMAP" id="MF_00323">
    <property type="entry name" value="Ferrochelatase"/>
    <property type="match status" value="1"/>
</dbReference>
<reference evidence="25" key="1">
    <citation type="submission" date="2016-11" db="UniProtKB">
        <authorList>
            <consortium name="WormBaseParasite"/>
        </authorList>
    </citation>
    <scope>IDENTIFICATION</scope>
</reference>
<evidence type="ECO:0000256" key="6">
    <source>
        <dbReference type="ARBA" id="ARBA00013244"/>
    </source>
</evidence>
<feature type="transmembrane region" description="Helical" evidence="23">
    <location>
        <begin position="358"/>
        <end position="381"/>
    </location>
</feature>
<evidence type="ECO:0000256" key="15">
    <source>
        <dbReference type="ARBA" id="ARBA00023239"/>
    </source>
</evidence>
<evidence type="ECO:0000256" key="1">
    <source>
        <dbReference type="ARBA" id="ARBA00004477"/>
    </source>
</evidence>
<dbReference type="WBParaSite" id="maker-uti_cns_0001121-snap-gene-0.12-mRNA-1">
    <property type="protein sequence ID" value="maker-uti_cns_0001121-snap-gene-0.12-mRNA-1"/>
    <property type="gene ID" value="maker-uti_cns_0001121-snap-gene-0.12"/>
</dbReference>
<evidence type="ECO:0000256" key="4">
    <source>
        <dbReference type="ARBA" id="ARBA00007718"/>
    </source>
</evidence>
<feature type="transmembrane region" description="Helical" evidence="23">
    <location>
        <begin position="128"/>
        <end position="149"/>
    </location>
</feature>
<dbReference type="Pfam" id="PF00762">
    <property type="entry name" value="Ferrochelatase"/>
    <property type="match status" value="1"/>
</dbReference>
<comment type="pathway">
    <text evidence="2">Porphyrin-containing compound metabolism; protoheme biosynthesis; protoheme from protoporphyrin-IX: step 1/1.</text>
</comment>
<feature type="transmembrane region" description="Helical" evidence="23">
    <location>
        <begin position="423"/>
        <end position="441"/>
    </location>
</feature>
<evidence type="ECO:0000256" key="17">
    <source>
        <dbReference type="ARBA" id="ARBA00023315"/>
    </source>
</evidence>
<keyword evidence="24" id="KW-1185">Reference proteome</keyword>
<keyword evidence="11 23" id="KW-1133">Transmembrane helix</keyword>
<evidence type="ECO:0000256" key="11">
    <source>
        <dbReference type="ARBA" id="ARBA00022989"/>
    </source>
</evidence>
<feature type="transmembrane region" description="Helical" evidence="23">
    <location>
        <begin position="483"/>
        <end position="502"/>
    </location>
</feature>
<dbReference type="InterPro" id="IPR033644">
    <property type="entry name" value="Ferrochelatase_C"/>
</dbReference>
<evidence type="ECO:0000256" key="16">
    <source>
        <dbReference type="ARBA" id="ARBA00023244"/>
    </source>
</evidence>
<comment type="similarity">
    <text evidence="5">Belongs to the membrane-bound acyltransferase family. Sterol o-acyltransferase subfamily.</text>
</comment>
<dbReference type="PANTHER" id="PTHR10408:SF7">
    <property type="entry name" value="DIACYLGLYCEROL O-ACYLTRANSFERASE 1"/>
    <property type="match status" value="1"/>
</dbReference>
<keyword evidence="13" id="KW-0350">Heme biosynthesis</keyword>
<dbReference type="PANTHER" id="PTHR10408">
    <property type="entry name" value="STEROL O-ACYLTRANSFERASE"/>
    <property type="match status" value="1"/>
</dbReference>
<dbReference type="GO" id="GO:0005789">
    <property type="term" value="C:endoplasmic reticulum membrane"/>
    <property type="evidence" value="ECO:0007669"/>
    <property type="project" value="UniProtKB-SubCell"/>
</dbReference>
<dbReference type="InterPro" id="IPR004299">
    <property type="entry name" value="MBOAT_fam"/>
</dbReference>
<evidence type="ECO:0000256" key="18">
    <source>
        <dbReference type="ARBA" id="ARBA00029619"/>
    </source>
</evidence>
<feature type="transmembrane region" description="Helical" evidence="23">
    <location>
        <begin position="308"/>
        <end position="327"/>
    </location>
</feature>
<dbReference type="InterPro" id="IPR014371">
    <property type="entry name" value="Oat_ACAT_DAG_ARE"/>
</dbReference>
<evidence type="ECO:0000256" key="20">
    <source>
        <dbReference type="ARBA" id="ARBA00034332"/>
    </source>
</evidence>
<comment type="similarity">
    <text evidence="4">Belongs to the ferrochelatase family.</text>
</comment>
<dbReference type="GO" id="GO:0004325">
    <property type="term" value="F:ferrochelatase activity"/>
    <property type="evidence" value="ECO:0007669"/>
    <property type="project" value="UniProtKB-EC"/>
</dbReference>
<evidence type="ECO:0000256" key="13">
    <source>
        <dbReference type="ARBA" id="ARBA00023133"/>
    </source>
</evidence>
<evidence type="ECO:0000256" key="8">
    <source>
        <dbReference type="ARBA" id="ARBA00022679"/>
    </source>
</evidence>
<dbReference type="Pfam" id="PF03062">
    <property type="entry name" value="MBOAT"/>
    <property type="match status" value="1"/>
</dbReference>
<evidence type="ECO:0000313" key="24">
    <source>
        <dbReference type="Proteomes" id="UP000095280"/>
    </source>
</evidence>
<evidence type="ECO:0000256" key="9">
    <source>
        <dbReference type="ARBA" id="ARBA00022692"/>
    </source>
</evidence>
<accession>A0A1I8G7S7</accession>
<dbReference type="GO" id="GO:0006783">
    <property type="term" value="P:heme biosynthetic process"/>
    <property type="evidence" value="ECO:0007669"/>
    <property type="project" value="UniProtKB-KW"/>
</dbReference>
<keyword evidence="9 23" id="KW-0812">Transmembrane</keyword>
<evidence type="ECO:0000313" key="25">
    <source>
        <dbReference type="WBParaSite" id="maker-uti_cns_0001121-snap-gene-0.12-mRNA-1"/>
    </source>
</evidence>
<dbReference type="GO" id="GO:0004144">
    <property type="term" value="F:diacylglycerol O-acyltransferase activity"/>
    <property type="evidence" value="ECO:0007669"/>
    <property type="project" value="UniProtKB-EC"/>
</dbReference>